<feature type="domain" description="Cation/H+ exchanger transmembrane" evidence="8">
    <location>
        <begin position="22"/>
        <end position="400"/>
    </location>
</feature>
<feature type="transmembrane region" description="Helical" evidence="7">
    <location>
        <begin position="6"/>
        <end position="25"/>
    </location>
</feature>
<feature type="transmembrane region" description="Helical" evidence="7">
    <location>
        <begin position="172"/>
        <end position="195"/>
    </location>
</feature>
<dbReference type="EMBL" id="FOXX01000004">
    <property type="protein sequence ID" value="SFQ57259.1"/>
    <property type="molecule type" value="Genomic_DNA"/>
</dbReference>
<feature type="transmembrane region" description="Helical" evidence="7">
    <location>
        <begin position="320"/>
        <end position="344"/>
    </location>
</feature>
<feature type="transmembrane region" description="Helical" evidence="7">
    <location>
        <begin position="201"/>
        <end position="222"/>
    </location>
</feature>
<feature type="transmembrane region" description="Helical" evidence="7">
    <location>
        <begin position="137"/>
        <end position="160"/>
    </location>
</feature>
<evidence type="ECO:0000256" key="6">
    <source>
        <dbReference type="ARBA" id="ARBA00023136"/>
    </source>
</evidence>
<keyword evidence="2" id="KW-0813">Transport</keyword>
<feature type="transmembrane region" description="Helical" evidence="7">
    <location>
        <begin position="356"/>
        <end position="378"/>
    </location>
</feature>
<feature type="transmembrane region" description="Helical" evidence="7">
    <location>
        <begin position="243"/>
        <end position="270"/>
    </location>
</feature>
<dbReference type="Gene3D" id="1.20.1530.20">
    <property type="match status" value="1"/>
</dbReference>
<evidence type="ECO:0000256" key="4">
    <source>
        <dbReference type="ARBA" id="ARBA00022989"/>
    </source>
</evidence>
<keyword evidence="6 7" id="KW-0472">Membrane</keyword>
<dbReference type="Pfam" id="PF00999">
    <property type="entry name" value="Na_H_Exchanger"/>
    <property type="match status" value="1"/>
</dbReference>
<keyword evidence="10" id="KW-1185">Reference proteome</keyword>
<accession>A0A1I5ZL98</accession>
<feature type="transmembrane region" description="Helical" evidence="7">
    <location>
        <begin position="37"/>
        <end position="59"/>
    </location>
</feature>
<feature type="transmembrane region" description="Helical" evidence="7">
    <location>
        <begin position="290"/>
        <end position="308"/>
    </location>
</feature>
<keyword evidence="4 7" id="KW-1133">Transmembrane helix</keyword>
<dbReference type="InterPro" id="IPR038770">
    <property type="entry name" value="Na+/solute_symporter_sf"/>
</dbReference>
<feature type="transmembrane region" description="Helical" evidence="7">
    <location>
        <begin position="104"/>
        <end position="125"/>
    </location>
</feature>
<gene>
    <name evidence="9" type="ORF">SAMN02745910_02176</name>
</gene>
<comment type="subcellular location">
    <subcellularLocation>
        <location evidence="1">Membrane</location>
        <topology evidence="1">Multi-pass membrane protein</topology>
    </subcellularLocation>
</comment>
<feature type="transmembrane region" description="Helical" evidence="7">
    <location>
        <begin position="71"/>
        <end position="92"/>
    </location>
</feature>
<organism evidence="9 10">
    <name type="scientific">Priestia endophytica DSM 13796</name>
    <dbReference type="NCBI Taxonomy" id="1121089"/>
    <lineage>
        <taxon>Bacteria</taxon>
        <taxon>Bacillati</taxon>
        <taxon>Bacillota</taxon>
        <taxon>Bacilli</taxon>
        <taxon>Bacillales</taxon>
        <taxon>Bacillaceae</taxon>
        <taxon>Priestia</taxon>
    </lineage>
</organism>
<comment type="caution">
    <text evidence="9">The sequence shown here is derived from an EMBL/GenBank/DDBJ whole genome shotgun (WGS) entry which is preliminary data.</text>
</comment>
<protein>
    <submittedName>
        <fullName evidence="9">Kef-type K+ transport system, membrane component KefB</fullName>
    </submittedName>
</protein>
<keyword evidence="3 7" id="KW-0812">Transmembrane</keyword>
<evidence type="ECO:0000256" key="5">
    <source>
        <dbReference type="ARBA" id="ARBA00023065"/>
    </source>
</evidence>
<dbReference type="PANTHER" id="PTHR32468">
    <property type="entry name" value="CATION/H + ANTIPORTER"/>
    <property type="match status" value="1"/>
</dbReference>
<evidence type="ECO:0000313" key="10">
    <source>
        <dbReference type="Proteomes" id="UP000182762"/>
    </source>
</evidence>
<reference evidence="9 10" key="1">
    <citation type="submission" date="2016-10" db="EMBL/GenBank/DDBJ databases">
        <authorList>
            <person name="Varghese N."/>
            <person name="Submissions S."/>
        </authorList>
    </citation>
    <scope>NUCLEOTIDE SEQUENCE [LARGE SCALE GENOMIC DNA]</scope>
    <source>
        <strain evidence="9 10">DSM 13796</strain>
    </source>
</reference>
<dbReference type="PANTHER" id="PTHR32468:SF0">
    <property type="entry name" value="K(+)_H(+) ANTIPORTER 1"/>
    <property type="match status" value="1"/>
</dbReference>
<keyword evidence="5" id="KW-0406">Ion transport</keyword>
<evidence type="ECO:0000256" key="3">
    <source>
        <dbReference type="ARBA" id="ARBA00022692"/>
    </source>
</evidence>
<proteinExistence type="predicted"/>
<evidence type="ECO:0000256" key="2">
    <source>
        <dbReference type="ARBA" id="ARBA00022448"/>
    </source>
</evidence>
<dbReference type="InterPro" id="IPR050794">
    <property type="entry name" value="CPA2_transporter"/>
</dbReference>
<evidence type="ECO:0000259" key="8">
    <source>
        <dbReference type="Pfam" id="PF00999"/>
    </source>
</evidence>
<name>A0A1I5ZL98_9BACI</name>
<sequence>MGSNMELFLSFIPALILVLVASYICGNLARYIGQPKVVGEMIAGILIGPSFLGIFAPQFMSTLFTIDIKSILYILSNIGLGMYMFLVGAEVDEKKLTGNLIKKCTILSTSGIIVPLLLGIMVGVIYYSKLSLPDVNIYLFALFIGSALALTAFPMLARILQERNLTTSNFGTLALIAASIDDALAWCLVALITALAQAQGVLAGITAITFGTLFACFMLLVGKKWLTRLGERVEKEGSLSMNHFSLVLLLLLVAIWFTDYVGVYSVFGGFIVGLSMPRNKVFLQELKSKFQPFVITLLLPIFFAYSGLNTNFTTIFNDMSLLIPAIVVLVASIAGKYGGCALAMKSIGYSWREASAIGILMNARGLMVLILVNIGITYKIITPQVFAILVLMTLVTTIVVMPIFNILYPENPKENQNVLDLKPFSKQS</sequence>
<evidence type="ECO:0000256" key="1">
    <source>
        <dbReference type="ARBA" id="ARBA00004141"/>
    </source>
</evidence>
<evidence type="ECO:0000313" key="9">
    <source>
        <dbReference type="EMBL" id="SFQ57259.1"/>
    </source>
</evidence>
<dbReference type="Proteomes" id="UP000182762">
    <property type="component" value="Unassembled WGS sequence"/>
</dbReference>
<dbReference type="InterPro" id="IPR006153">
    <property type="entry name" value="Cation/H_exchanger_TM"/>
</dbReference>
<feature type="transmembrane region" description="Helical" evidence="7">
    <location>
        <begin position="385"/>
        <end position="408"/>
    </location>
</feature>
<evidence type="ECO:0000256" key="7">
    <source>
        <dbReference type="SAM" id="Phobius"/>
    </source>
</evidence>